<proteinExistence type="predicted"/>
<gene>
    <name evidence="9" type="primary">LOC100909065</name>
</gene>
<sequence>MMFHWNSSFQMKPLTGFDSWNSWRIAITCGFVHLVCSMTLASMGEIFVGVLNDFSSERELASWPVTAIICGMQLISPAYSILVRMGAAHVWILRICTLMIAVTLWLCYFAKNILHLTVLLGLHGASIAGIYVSANVLMAGHFSKERTAASGTQETIAGTSVFFMPVLMQHFVASFRTPAALSVLGCIAFLAFLLALSISPIDTDEEVDSAKESAKDPEEAIEFGPTNRSDRTEQPLWRILTSFKFILNFFSFWVVFDCYSSFLQLNGDYSRDVGVPDAGVWLVPIFGVGDMVFKLAAGFLSDAKLTSPSILLVLGSVAQCGGFLGLSYSNDFKTLAMSSFVLGAANGARVFLFIIVLINDFGLKNLAHTFSHANFCMGILTLVKPSLVGLFRDRNQQYLGLFLMMAVLNALVASYWVIRTLRSRKGGPPAL</sequence>
<dbReference type="GeneID" id="100909065"/>
<keyword evidence="8" id="KW-1185">Reference proteome</keyword>
<feature type="transmembrane region" description="Helical" evidence="7">
    <location>
        <begin position="370"/>
        <end position="391"/>
    </location>
</feature>
<dbReference type="KEGG" id="goe:100909065"/>
<dbReference type="InterPro" id="IPR036259">
    <property type="entry name" value="MFS_trans_sf"/>
</dbReference>
<feature type="transmembrane region" description="Helical" evidence="7">
    <location>
        <begin position="116"/>
        <end position="134"/>
    </location>
</feature>
<feature type="transmembrane region" description="Helical" evidence="7">
    <location>
        <begin position="179"/>
        <end position="198"/>
    </location>
</feature>
<dbReference type="AlphaFoldDB" id="A0AAJ7WH21"/>
<evidence type="ECO:0000256" key="2">
    <source>
        <dbReference type="ARBA" id="ARBA00022448"/>
    </source>
</evidence>
<evidence type="ECO:0000313" key="8">
    <source>
        <dbReference type="Proteomes" id="UP000694867"/>
    </source>
</evidence>
<dbReference type="Gene3D" id="1.20.1250.20">
    <property type="entry name" value="MFS general substrate transporter like domains"/>
    <property type="match status" value="1"/>
</dbReference>
<feature type="transmembrane region" description="Helical" evidence="7">
    <location>
        <begin position="60"/>
        <end position="79"/>
    </location>
</feature>
<organism evidence="8 9">
    <name type="scientific">Galendromus occidentalis</name>
    <name type="common">western predatory mite</name>
    <dbReference type="NCBI Taxonomy" id="34638"/>
    <lineage>
        <taxon>Eukaryota</taxon>
        <taxon>Metazoa</taxon>
        <taxon>Ecdysozoa</taxon>
        <taxon>Arthropoda</taxon>
        <taxon>Chelicerata</taxon>
        <taxon>Arachnida</taxon>
        <taxon>Acari</taxon>
        <taxon>Parasitiformes</taxon>
        <taxon>Mesostigmata</taxon>
        <taxon>Gamasina</taxon>
        <taxon>Phytoseioidea</taxon>
        <taxon>Phytoseiidae</taxon>
        <taxon>Typhlodrominae</taxon>
        <taxon>Galendromus</taxon>
    </lineage>
</organism>
<reference evidence="9" key="1">
    <citation type="submission" date="2025-08" db="UniProtKB">
        <authorList>
            <consortium name="RefSeq"/>
        </authorList>
    </citation>
    <scope>IDENTIFICATION</scope>
</reference>
<keyword evidence="5 7" id="KW-0472">Membrane</keyword>
<feature type="region of interest" description="Disordered" evidence="6">
    <location>
        <begin position="207"/>
        <end position="228"/>
    </location>
</feature>
<dbReference type="SUPFAM" id="SSF103473">
    <property type="entry name" value="MFS general substrate transporter"/>
    <property type="match status" value="1"/>
</dbReference>
<feature type="transmembrane region" description="Helical" evidence="7">
    <location>
        <begin position="397"/>
        <end position="418"/>
    </location>
</feature>
<feature type="transmembrane region" description="Helical" evidence="7">
    <location>
        <begin position="236"/>
        <end position="256"/>
    </location>
</feature>
<protein>
    <submittedName>
        <fullName evidence="9">Uncharacterized protein LOC100909065</fullName>
    </submittedName>
</protein>
<keyword evidence="4 7" id="KW-1133">Transmembrane helix</keyword>
<dbReference type="PANTHER" id="PTHR43385:SF1">
    <property type="entry name" value="RIBOFLAVIN TRANSPORTER RIBJ"/>
    <property type="match status" value="1"/>
</dbReference>
<dbReference type="GO" id="GO:0016020">
    <property type="term" value="C:membrane"/>
    <property type="evidence" value="ECO:0007669"/>
    <property type="project" value="UniProtKB-SubCell"/>
</dbReference>
<evidence type="ECO:0000256" key="7">
    <source>
        <dbReference type="SAM" id="Phobius"/>
    </source>
</evidence>
<evidence type="ECO:0000256" key="3">
    <source>
        <dbReference type="ARBA" id="ARBA00022692"/>
    </source>
</evidence>
<name>A0AAJ7WH21_9ACAR</name>
<dbReference type="GO" id="GO:0022857">
    <property type="term" value="F:transmembrane transporter activity"/>
    <property type="evidence" value="ECO:0007669"/>
    <property type="project" value="InterPro"/>
</dbReference>
<feature type="transmembrane region" description="Helical" evidence="7">
    <location>
        <begin position="278"/>
        <end position="297"/>
    </location>
</feature>
<dbReference type="PANTHER" id="PTHR43385">
    <property type="entry name" value="RIBOFLAVIN TRANSPORTER RIBJ"/>
    <property type="match status" value="1"/>
</dbReference>
<evidence type="ECO:0000256" key="5">
    <source>
        <dbReference type="ARBA" id="ARBA00023136"/>
    </source>
</evidence>
<evidence type="ECO:0000256" key="4">
    <source>
        <dbReference type="ARBA" id="ARBA00022989"/>
    </source>
</evidence>
<accession>A0AAJ7WH21</accession>
<dbReference type="InterPro" id="IPR052983">
    <property type="entry name" value="MFS_Riboflavin_Transporter"/>
</dbReference>
<dbReference type="RefSeq" id="XP_028966811.1">
    <property type="nucleotide sequence ID" value="XM_029110978.1"/>
</dbReference>
<evidence type="ECO:0000256" key="1">
    <source>
        <dbReference type="ARBA" id="ARBA00004141"/>
    </source>
</evidence>
<dbReference type="InterPro" id="IPR011701">
    <property type="entry name" value="MFS"/>
</dbReference>
<keyword evidence="3 7" id="KW-0812">Transmembrane</keyword>
<feature type="transmembrane region" description="Helical" evidence="7">
    <location>
        <begin position="335"/>
        <end position="358"/>
    </location>
</feature>
<evidence type="ECO:0000313" key="9">
    <source>
        <dbReference type="RefSeq" id="XP_028966811.1"/>
    </source>
</evidence>
<feature type="transmembrane region" description="Helical" evidence="7">
    <location>
        <begin position="309"/>
        <end position="329"/>
    </location>
</feature>
<dbReference type="Proteomes" id="UP000694867">
    <property type="component" value="Unplaced"/>
</dbReference>
<comment type="subcellular location">
    <subcellularLocation>
        <location evidence="1">Membrane</location>
        <topology evidence="1">Multi-pass membrane protein</topology>
    </subcellularLocation>
</comment>
<feature type="compositionally biased region" description="Basic and acidic residues" evidence="6">
    <location>
        <begin position="208"/>
        <end position="218"/>
    </location>
</feature>
<keyword evidence="2" id="KW-0813">Transport</keyword>
<dbReference type="Pfam" id="PF07690">
    <property type="entry name" value="MFS_1"/>
    <property type="match status" value="1"/>
</dbReference>
<feature type="transmembrane region" description="Helical" evidence="7">
    <location>
        <begin position="91"/>
        <end position="110"/>
    </location>
</feature>
<evidence type="ECO:0000256" key="6">
    <source>
        <dbReference type="SAM" id="MobiDB-lite"/>
    </source>
</evidence>